<keyword evidence="5" id="KW-0812">Transmembrane</keyword>
<comment type="caution">
    <text evidence="7">The sequence shown here is derived from an EMBL/GenBank/DDBJ whole genome shotgun (WGS) entry which is preliminary data.</text>
</comment>
<name>A0AAV8UGA7_9ROSI</name>
<evidence type="ECO:0000313" key="8">
    <source>
        <dbReference type="Proteomes" id="UP001159364"/>
    </source>
</evidence>
<dbReference type="AlphaFoldDB" id="A0AAV8UGA7"/>
<accession>A0AAV8UGA7</accession>
<dbReference type="SMART" id="SM00744">
    <property type="entry name" value="RINGv"/>
    <property type="match status" value="1"/>
</dbReference>
<evidence type="ECO:0000256" key="4">
    <source>
        <dbReference type="PROSITE-ProRule" id="PRU00175"/>
    </source>
</evidence>
<evidence type="ECO:0000256" key="3">
    <source>
        <dbReference type="ARBA" id="ARBA00022833"/>
    </source>
</evidence>
<dbReference type="FunFam" id="3.30.40.10:FF:000497">
    <property type="entry name" value="RING-H2 finger protein ATL73"/>
    <property type="match status" value="1"/>
</dbReference>
<dbReference type="GO" id="GO:0061630">
    <property type="term" value="F:ubiquitin protein ligase activity"/>
    <property type="evidence" value="ECO:0007669"/>
    <property type="project" value="TreeGrafter"/>
</dbReference>
<reference evidence="7 8" key="1">
    <citation type="submission" date="2021-09" db="EMBL/GenBank/DDBJ databases">
        <title>Genomic insights and catalytic innovation underlie evolution of tropane alkaloids biosynthesis.</title>
        <authorList>
            <person name="Wang Y.-J."/>
            <person name="Tian T."/>
            <person name="Huang J.-P."/>
            <person name="Huang S.-X."/>
        </authorList>
    </citation>
    <scope>NUCLEOTIDE SEQUENCE [LARGE SCALE GENOMIC DNA]</scope>
    <source>
        <strain evidence="7">KIB-2018</strain>
        <tissue evidence="7">Leaf</tissue>
    </source>
</reference>
<dbReference type="PANTHER" id="PTHR45969:SF10">
    <property type="entry name" value="BRASSINOSTEROID-RESPONSIVE RING PROTEIN 1"/>
    <property type="match status" value="1"/>
</dbReference>
<dbReference type="InterPro" id="IPR011016">
    <property type="entry name" value="Znf_RING-CH"/>
</dbReference>
<dbReference type="EMBL" id="JAIWQS010000008">
    <property type="protein sequence ID" value="KAJ8900526.1"/>
    <property type="molecule type" value="Genomic_DNA"/>
</dbReference>
<evidence type="ECO:0000313" key="7">
    <source>
        <dbReference type="EMBL" id="KAJ8900526.1"/>
    </source>
</evidence>
<dbReference type="Gene3D" id="3.30.40.10">
    <property type="entry name" value="Zinc/RING finger domain, C3HC4 (zinc finger)"/>
    <property type="match status" value="1"/>
</dbReference>
<keyword evidence="8" id="KW-1185">Reference proteome</keyword>
<evidence type="ECO:0000259" key="6">
    <source>
        <dbReference type="PROSITE" id="PS50089"/>
    </source>
</evidence>
<gene>
    <name evidence="7" type="ORF">K2173_025303</name>
</gene>
<dbReference type="SUPFAM" id="SSF57850">
    <property type="entry name" value="RING/U-box"/>
    <property type="match status" value="1"/>
</dbReference>
<dbReference type="InterPro" id="IPR013083">
    <property type="entry name" value="Znf_RING/FYVE/PHD"/>
</dbReference>
<keyword evidence="5" id="KW-0472">Membrane</keyword>
<sequence>MGFPVGYTEVFLPKLFVHTLSFLGFVRNLILCLFNYLGLSDFIETDHIWSENLARMPTQPPVTAALIRELLPVSKFEELVSGIVEGDPPESCAVCLYEFEGGDEIRRLKNCKHIFHRACLDPWMDHDNNTCPLCRTSFVPDEMQEEFNQRLWAASDVGDFYSSVAGKAFTSFLHIHLYGT</sequence>
<keyword evidence="3" id="KW-0862">Zinc</keyword>
<dbReference type="PANTHER" id="PTHR45969">
    <property type="entry name" value="RING ZINC FINGER PROTEIN-RELATED"/>
    <property type="match status" value="1"/>
</dbReference>
<dbReference type="InterPro" id="IPR001841">
    <property type="entry name" value="Znf_RING"/>
</dbReference>
<dbReference type="GO" id="GO:0008270">
    <property type="term" value="F:zinc ion binding"/>
    <property type="evidence" value="ECO:0007669"/>
    <property type="project" value="UniProtKB-KW"/>
</dbReference>
<dbReference type="PROSITE" id="PS50089">
    <property type="entry name" value="ZF_RING_2"/>
    <property type="match status" value="1"/>
</dbReference>
<dbReference type="Proteomes" id="UP001159364">
    <property type="component" value="Linkage Group LG08"/>
</dbReference>
<keyword evidence="5" id="KW-1133">Transmembrane helix</keyword>
<proteinExistence type="predicted"/>
<evidence type="ECO:0000256" key="2">
    <source>
        <dbReference type="ARBA" id="ARBA00022771"/>
    </source>
</evidence>
<evidence type="ECO:0000256" key="5">
    <source>
        <dbReference type="SAM" id="Phobius"/>
    </source>
</evidence>
<feature type="domain" description="RING-type" evidence="6">
    <location>
        <begin position="92"/>
        <end position="135"/>
    </location>
</feature>
<keyword evidence="2 4" id="KW-0863">Zinc-finger</keyword>
<dbReference type="Pfam" id="PF13639">
    <property type="entry name" value="zf-RING_2"/>
    <property type="match status" value="1"/>
</dbReference>
<organism evidence="7 8">
    <name type="scientific">Erythroxylum novogranatense</name>
    <dbReference type="NCBI Taxonomy" id="1862640"/>
    <lineage>
        <taxon>Eukaryota</taxon>
        <taxon>Viridiplantae</taxon>
        <taxon>Streptophyta</taxon>
        <taxon>Embryophyta</taxon>
        <taxon>Tracheophyta</taxon>
        <taxon>Spermatophyta</taxon>
        <taxon>Magnoliopsida</taxon>
        <taxon>eudicotyledons</taxon>
        <taxon>Gunneridae</taxon>
        <taxon>Pentapetalae</taxon>
        <taxon>rosids</taxon>
        <taxon>fabids</taxon>
        <taxon>Malpighiales</taxon>
        <taxon>Erythroxylaceae</taxon>
        <taxon>Erythroxylum</taxon>
    </lineage>
</organism>
<protein>
    <recommendedName>
        <fullName evidence="6">RING-type domain-containing protein</fullName>
    </recommendedName>
</protein>
<evidence type="ECO:0000256" key="1">
    <source>
        <dbReference type="ARBA" id="ARBA00022723"/>
    </source>
</evidence>
<feature type="transmembrane region" description="Helical" evidence="5">
    <location>
        <begin position="15"/>
        <end position="37"/>
    </location>
</feature>
<dbReference type="SMART" id="SM00184">
    <property type="entry name" value="RING"/>
    <property type="match status" value="1"/>
</dbReference>
<dbReference type="GO" id="GO:0016567">
    <property type="term" value="P:protein ubiquitination"/>
    <property type="evidence" value="ECO:0007669"/>
    <property type="project" value="TreeGrafter"/>
</dbReference>
<keyword evidence="1" id="KW-0479">Metal-binding</keyword>